<sequence>MKSVKNILKYENLIHEVKNKDEKIHTKYATIINGLSASIESGKLTAVMGASGCGKTHLFELLIGNLPADCKTSGKITYNEQERDEKNWVKQIAFLPQDDIYYPDLTTYESIMYNLSFNSNTYKENVKIANEAIESACISNKKDAPIKTLSGGERKRAMIAITMANNPEILILDEPTTGLDSHSALKIVESLKKYAVDNNKIVIMTVHQPGDGMFSLFDDLLFLTRGGMFYSGPANEINRFLESNNIIPPSNMSHSEVLFILHSDPEESEFARKHESVVKDIVYRNAVKNQLPEPKVCNNKKMFFFDINFRHALILVKHNFKLMLKSPDRLKNFILFFLLSFLSYVRIILRKFMNKPEKIVNVFELLRKANLDFSEKFALSYALFTNEFMFQIALWTTYFSINMQDEVILKMELFTKKYSAMTYYLYNFSQKFLCSYILITIGYLLMFIIDFNSGYPKEIMYLLYLIIILSLFLTISVNLLLSSIPLGKKISNLMILCNTLGIWNMEYAYISN</sequence>
<dbReference type="PANTHER" id="PTHR48041:SF139">
    <property type="entry name" value="PROTEIN SCARLET"/>
    <property type="match status" value="1"/>
</dbReference>
<evidence type="ECO:0000256" key="2">
    <source>
        <dbReference type="ARBA" id="ARBA00022448"/>
    </source>
</evidence>
<feature type="transmembrane region" description="Helical" evidence="8">
    <location>
        <begin position="422"/>
        <end position="449"/>
    </location>
</feature>
<proteinExistence type="predicted"/>
<dbReference type="AlphaFoldDB" id="A0AAX4JET3"/>
<evidence type="ECO:0000256" key="3">
    <source>
        <dbReference type="ARBA" id="ARBA00022692"/>
    </source>
</evidence>
<name>A0AAX4JET3_9MICR</name>
<dbReference type="InterPro" id="IPR017871">
    <property type="entry name" value="ABC_transporter-like_CS"/>
</dbReference>
<dbReference type="GO" id="GO:0005524">
    <property type="term" value="F:ATP binding"/>
    <property type="evidence" value="ECO:0007669"/>
    <property type="project" value="UniProtKB-KW"/>
</dbReference>
<comment type="subcellular location">
    <subcellularLocation>
        <location evidence="1">Membrane</location>
        <topology evidence="1">Multi-pass membrane protein</topology>
    </subcellularLocation>
</comment>
<evidence type="ECO:0000259" key="9">
    <source>
        <dbReference type="PROSITE" id="PS50893"/>
    </source>
</evidence>
<dbReference type="PROSITE" id="PS50893">
    <property type="entry name" value="ABC_TRANSPORTER_2"/>
    <property type="match status" value="1"/>
</dbReference>
<dbReference type="InterPro" id="IPR050352">
    <property type="entry name" value="ABCG_transporters"/>
</dbReference>
<dbReference type="InterPro" id="IPR003593">
    <property type="entry name" value="AAA+_ATPase"/>
</dbReference>
<keyword evidence="11" id="KW-1185">Reference proteome</keyword>
<dbReference type="RefSeq" id="XP_065330642.1">
    <property type="nucleotide sequence ID" value="XM_065474570.1"/>
</dbReference>
<dbReference type="Pfam" id="PF00005">
    <property type="entry name" value="ABC_tran"/>
    <property type="match status" value="1"/>
</dbReference>
<evidence type="ECO:0000256" key="4">
    <source>
        <dbReference type="ARBA" id="ARBA00022741"/>
    </source>
</evidence>
<dbReference type="PANTHER" id="PTHR48041">
    <property type="entry name" value="ABC TRANSPORTER G FAMILY MEMBER 28"/>
    <property type="match status" value="1"/>
</dbReference>
<accession>A0AAX4JET3</accession>
<dbReference type="GO" id="GO:0042626">
    <property type="term" value="F:ATPase-coupled transmembrane transporter activity"/>
    <property type="evidence" value="ECO:0007669"/>
    <property type="project" value="TreeGrafter"/>
</dbReference>
<evidence type="ECO:0000313" key="11">
    <source>
        <dbReference type="Proteomes" id="UP001334084"/>
    </source>
</evidence>
<evidence type="ECO:0000256" key="7">
    <source>
        <dbReference type="ARBA" id="ARBA00023136"/>
    </source>
</evidence>
<evidence type="ECO:0000256" key="5">
    <source>
        <dbReference type="ARBA" id="ARBA00022840"/>
    </source>
</evidence>
<dbReference type="GeneID" id="90542331"/>
<dbReference type="GO" id="GO:0016887">
    <property type="term" value="F:ATP hydrolysis activity"/>
    <property type="evidence" value="ECO:0007669"/>
    <property type="project" value="InterPro"/>
</dbReference>
<protein>
    <submittedName>
        <fullName evidence="10">ABC transporter</fullName>
    </submittedName>
</protein>
<dbReference type="SMART" id="SM00382">
    <property type="entry name" value="AAA"/>
    <property type="match status" value="1"/>
</dbReference>
<dbReference type="EMBL" id="CP142734">
    <property type="protein sequence ID" value="WUR04497.1"/>
    <property type="molecule type" value="Genomic_DNA"/>
</dbReference>
<reference evidence="10" key="1">
    <citation type="journal article" date="2024" name="BMC Genomics">
        <title>Functional annotation of a divergent genome using sequence and structure-based similarity.</title>
        <authorList>
            <person name="Svedberg D."/>
            <person name="Winiger R.R."/>
            <person name="Berg A."/>
            <person name="Sharma H."/>
            <person name="Tellgren-Roth C."/>
            <person name="Debrunner-Vossbrinck B.A."/>
            <person name="Vossbrinck C.R."/>
            <person name="Barandun J."/>
        </authorList>
    </citation>
    <scope>NUCLEOTIDE SEQUENCE</scope>
    <source>
        <strain evidence="10">Illinois isolate</strain>
    </source>
</reference>
<dbReference type="Proteomes" id="UP001334084">
    <property type="component" value="Chromosome 9"/>
</dbReference>
<dbReference type="InterPro" id="IPR003439">
    <property type="entry name" value="ABC_transporter-like_ATP-bd"/>
</dbReference>
<dbReference type="GO" id="GO:0016020">
    <property type="term" value="C:membrane"/>
    <property type="evidence" value="ECO:0007669"/>
    <property type="project" value="UniProtKB-SubCell"/>
</dbReference>
<dbReference type="PROSITE" id="PS00211">
    <property type="entry name" value="ABC_TRANSPORTER_1"/>
    <property type="match status" value="1"/>
</dbReference>
<dbReference type="KEGG" id="vnx:VNE69_09052"/>
<keyword evidence="2" id="KW-0813">Transport</keyword>
<organism evidence="10 11">
    <name type="scientific">Vairimorpha necatrix</name>
    <dbReference type="NCBI Taxonomy" id="6039"/>
    <lineage>
        <taxon>Eukaryota</taxon>
        <taxon>Fungi</taxon>
        <taxon>Fungi incertae sedis</taxon>
        <taxon>Microsporidia</taxon>
        <taxon>Nosematidae</taxon>
        <taxon>Vairimorpha</taxon>
    </lineage>
</organism>
<dbReference type="Gene3D" id="3.40.50.300">
    <property type="entry name" value="P-loop containing nucleotide triphosphate hydrolases"/>
    <property type="match status" value="1"/>
</dbReference>
<keyword evidence="4" id="KW-0547">Nucleotide-binding</keyword>
<gene>
    <name evidence="10" type="ORF">VNE69_09052</name>
</gene>
<keyword evidence="3 8" id="KW-0812">Transmembrane</keyword>
<keyword evidence="7 8" id="KW-0472">Membrane</keyword>
<feature type="transmembrane region" description="Helical" evidence="8">
    <location>
        <begin position="330"/>
        <end position="349"/>
    </location>
</feature>
<feature type="transmembrane region" description="Helical" evidence="8">
    <location>
        <begin position="461"/>
        <end position="481"/>
    </location>
</feature>
<feature type="domain" description="ABC transporter" evidence="9">
    <location>
        <begin position="8"/>
        <end position="250"/>
    </location>
</feature>
<evidence type="ECO:0000256" key="1">
    <source>
        <dbReference type="ARBA" id="ARBA00004141"/>
    </source>
</evidence>
<keyword evidence="6 8" id="KW-1133">Transmembrane helix</keyword>
<evidence type="ECO:0000256" key="8">
    <source>
        <dbReference type="SAM" id="Phobius"/>
    </source>
</evidence>
<dbReference type="SUPFAM" id="SSF52540">
    <property type="entry name" value="P-loop containing nucleoside triphosphate hydrolases"/>
    <property type="match status" value="1"/>
</dbReference>
<evidence type="ECO:0000313" key="10">
    <source>
        <dbReference type="EMBL" id="WUR04497.1"/>
    </source>
</evidence>
<evidence type="ECO:0000256" key="6">
    <source>
        <dbReference type="ARBA" id="ARBA00022989"/>
    </source>
</evidence>
<keyword evidence="5" id="KW-0067">ATP-binding</keyword>
<dbReference type="InterPro" id="IPR027417">
    <property type="entry name" value="P-loop_NTPase"/>
</dbReference>